<gene>
    <name evidence="7" type="ORF">LITE_LOCUS9172</name>
</gene>
<dbReference type="FunFam" id="3.40.50.10140:FF:000007">
    <property type="entry name" value="Disease resistance protein (TIR-NBS-LRR class)"/>
    <property type="match status" value="1"/>
</dbReference>
<dbReference type="AlphaFoldDB" id="A0AAV0IIK2"/>
<dbReference type="SMART" id="SM00255">
    <property type="entry name" value="TIR"/>
    <property type="match status" value="1"/>
</dbReference>
<dbReference type="InterPro" id="IPR044974">
    <property type="entry name" value="Disease_R_plants"/>
</dbReference>
<comment type="caution">
    <text evidence="7">The sequence shown here is derived from an EMBL/GenBank/DDBJ whole genome shotgun (WGS) entry which is preliminary data.</text>
</comment>
<dbReference type="SUPFAM" id="SSF52058">
    <property type="entry name" value="L domain-like"/>
    <property type="match status" value="1"/>
</dbReference>
<dbReference type="InterPro" id="IPR058192">
    <property type="entry name" value="WHD_ROQ1-like"/>
</dbReference>
<name>A0AAV0IIK2_9ROSI</name>
<accession>A0AAV0IIK2</accession>
<dbReference type="SUPFAM" id="SSF46785">
    <property type="entry name" value="Winged helix' DNA-binding domain"/>
    <property type="match status" value="1"/>
</dbReference>
<dbReference type="InterPro" id="IPR036390">
    <property type="entry name" value="WH_DNA-bd_sf"/>
</dbReference>
<protein>
    <recommendedName>
        <fullName evidence="6">TIR domain-containing protein</fullName>
    </recommendedName>
</protein>
<keyword evidence="3" id="KW-0611">Plant defense</keyword>
<keyword evidence="4" id="KW-0520">NAD</keyword>
<dbReference type="GO" id="GO:0006952">
    <property type="term" value="P:defense response"/>
    <property type="evidence" value="ECO:0007669"/>
    <property type="project" value="UniProtKB-KW"/>
</dbReference>
<reference evidence="7" key="1">
    <citation type="submission" date="2022-08" db="EMBL/GenBank/DDBJ databases">
        <authorList>
            <person name="Gutierrez-Valencia J."/>
        </authorList>
    </citation>
    <scope>NUCLEOTIDE SEQUENCE</scope>
</reference>
<feature type="compositionally biased region" description="Pro residues" evidence="5">
    <location>
        <begin position="43"/>
        <end position="57"/>
    </location>
</feature>
<keyword evidence="8" id="KW-1185">Reference proteome</keyword>
<dbReference type="Pfam" id="PF01582">
    <property type="entry name" value="TIR"/>
    <property type="match status" value="1"/>
</dbReference>
<dbReference type="InterPro" id="IPR055414">
    <property type="entry name" value="LRR_R13L4/SHOC2-like"/>
</dbReference>
<dbReference type="Pfam" id="PF23282">
    <property type="entry name" value="WHD_ROQ1"/>
    <property type="match status" value="1"/>
</dbReference>
<evidence type="ECO:0000256" key="5">
    <source>
        <dbReference type="SAM" id="MobiDB-lite"/>
    </source>
</evidence>
<dbReference type="SUPFAM" id="SSF52540">
    <property type="entry name" value="P-loop containing nucleoside triphosphate hydrolases"/>
    <property type="match status" value="1"/>
</dbReference>
<dbReference type="InterPro" id="IPR035897">
    <property type="entry name" value="Toll_tir_struct_dom_sf"/>
</dbReference>
<feature type="domain" description="TIR" evidence="6">
    <location>
        <begin position="139"/>
        <end position="308"/>
    </location>
</feature>
<dbReference type="PANTHER" id="PTHR11017:SF479">
    <property type="entry name" value="DISEASE RESISTANCE PROTEIN (TIR-NBS-LRR CLASS) FAMILY"/>
    <property type="match status" value="1"/>
</dbReference>
<dbReference type="Pfam" id="PF00931">
    <property type="entry name" value="NB-ARC"/>
    <property type="match status" value="1"/>
</dbReference>
<sequence length="1030" mass="116794">METSRPPPPPPPRGRFLVHPSKRNLEPPPRGRFLPLPRTIQHPPKPLPLDPDPPSLPDRPIRLQPIDEKPTPFDDQNVADQPPPSPPDPVLLLQPIDQKPTPSVDVQDTVADPVPVPPPQPVDEKTTPPDDQIINDLLPKYDAFISFRGTDVRNFFLSHLFAYMNNEKHILTYKDDVNLKRGDIIEPSLIEAIERSSLYVVIFSPNYATSRWCLDELVKILECTKKYGRKMIPVFYGGVTPSHVRNQEASYADAFVEHKAKFPNDEAKLENWKAALKEAADTSGFDSQVTTPESHLVKEVTKRVLEAIRPNSSPITEGLVGIESEIEAVDKLLETDPQRNRVIGFWGMPGIGKTTLANSIFQKIDPDVFEGRHYIPDFAVQLKTKTVKDLQNELFKVLLRDDNPQDIAFGHKLSRLRRLRAFVVIDDVTSASMQALEELLDWKFCNLFGPGSRMILTSTNQQVLINACQEVHQVPGLDEEKALQLFSFYAFKKDQPPDEYKERCEKVVAYCGGNPLALRVLGVAFYKKKLDLWDMKLEKLRTLHKKDIQDLLMISYNELSRDEQSAFLDIACFFNHESYDFVTRVLDEDLVTNLADKSLVGIDYSKGKIEMHVLLEDLGQDIVEAETDPQKRTRWWEVKDTLDLLAKNKGTEATEGIWLNLDENEEKIETECSDTFAKMWNLRVLSIELAPESKVVFPNGEGLINTLPRKLTYLRWDLFAATSLPSKFCPDKLRVLRLKHNSVRQLWEGAKIDLGNLRELNLTASKYLTKLPDLSTAKKLELIDLTCCETLIELHTSIIYLPSLKTLILDSCKALDLSKLDEEDTQGSSLTFPRLEQVNLDATPIEKVPRLLLRAPNLTKIDCSSCPNLSKFPSIDALVSSSSMSIEHLIFRNNKLLVDFPLKIHMLNSLQTLDFYGCENLGSFPEIATTMEKLLVLDLSYCSKVSRIPNTIRNLANLERLCLSGTGIKELPSSVLSLKRLTVLKFDECKKLVKIPRSFRELSHLETMAFTGCDALSNEELLLPDRVHVL</sequence>
<evidence type="ECO:0000313" key="8">
    <source>
        <dbReference type="Proteomes" id="UP001154282"/>
    </source>
</evidence>
<dbReference type="Gene3D" id="3.80.10.10">
    <property type="entry name" value="Ribonuclease Inhibitor"/>
    <property type="match status" value="3"/>
</dbReference>
<feature type="compositionally biased region" description="Low complexity" evidence="5">
    <location>
        <begin position="104"/>
        <end position="113"/>
    </location>
</feature>
<dbReference type="Proteomes" id="UP001154282">
    <property type="component" value="Unassembled WGS sequence"/>
</dbReference>
<dbReference type="Gene3D" id="3.40.50.10140">
    <property type="entry name" value="Toll/interleukin-1 receptor homology (TIR) domain"/>
    <property type="match status" value="1"/>
</dbReference>
<keyword evidence="2" id="KW-0677">Repeat</keyword>
<dbReference type="InterPro" id="IPR032675">
    <property type="entry name" value="LRR_dom_sf"/>
</dbReference>
<keyword evidence="1" id="KW-0433">Leucine-rich repeat</keyword>
<evidence type="ECO:0000256" key="2">
    <source>
        <dbReference type="ARBA" id="ARBA00022737"/>
    </source>
</evidence>
<evidence type="ECO:0000256" key="3">
    <source>
        <dbReference type="ARBA" id="ARBA00022821"/>
    </source>
</evidence>
<feature type="compositionally biased region" description="Pro residues" evidence="5">
    <location>
        <begin position="1"/>
        <end position="13"/>
    </location>
</feature>
<dbReference type="GO" id="GO:0043531">
    <property type="term" value="F:ADP binding"/>
    <property type="evidence" value="ECO:0007669"/>
    <property type="project" value="InterPro"/>
</dbReference>
<dbReference type="PRINTS" id="PR00364">
    <property type="entry name" value="DISEASERSIST"/>
</dbReference>
<feature type="compositionally biased region" description="Basic and acidic residues" evidence="5">
    <location>
        <begin position="59"/>
        <end position="72"/>
    </location>
</feature>
<dbReference type="InterPro" id="IPR000157">
    <property type="entry name" value="TIR_dom"/>
</dbReference>
<dbReference type="EMBL" id="CAMGYJ010000003">
    <property type="protein sequence ID" value="CAI0396534.1"/>
    <property type="molecule type" value="Genomic_DNA"/>
</dbReference>
<dbReference type="Gene3D" id="1.10.8.430">
    <property type="entry name" value="Helical domain of apoptotic protease-activating factors"/>
    <property type="match status" value="1"/>
</dbReference>
<dbReference type="InterPro" id="IPR042197">
    <property type="entry name" value="Apaf_helical"/>
</dbReference>
<feature type="region of interest" description="Disordered" evidence="5">
    <location>
        <begin position="1"/>
        <end position="130"/>
    </location>
</feature>
<dbReference type="Gene3D" id="3.40.50.300">
    <property type="entry name" value="P-loop containing nucleotide triphosphate hydrolases"/>
    <property type="match status" value="1"/>
</dbReference>
<evidence type="ECO:0000256" key="4">
    <source>
        <dbReference type="ARBA" id="ARBA00023027"/>
    </source>
</evidence>
<dbReference type="Pfam" id="PF23598">
    <property type="entry name" value="LRR_14"/>
    <property type="match status" value="1"/>
</dbReference>
<dbReference type="GO" id="GO:0007165">
    <property type="term" value="P:signal transduction"/>
    <property type="evidence" value="ECO:0007669"/>
    <property type="project" value="InterPro"/>
</dbReference>
<dbReference type="SUPFAM" id="SSF52200">
    <property type="entry name" value="Toll/Interleukin receptor TIR domain"/>
    <property type="match status" value="1"/>
</dbReference>
<evidence type="ECO:0000256" key="1">
    <source>
        <dbReference type="ARBA" id="ARBA00022614"/>
    </source>
</evidence>
<dbReference type="PROSITE" id="PS50104">
    <property type="entry name" value="TIR"/>
    <property type="match status" value="1"/>
</dbReference>
<evidence type="ECO:0000259" key="6">
    <source>
        <dbReference type="PROSITE" id="PS50104"/>
    </source>
</evidence>
<evidence type="ECO:0000313" key="7">
    <source>
        <dbReference type="EMBL" id="CAI0396534.1"/>
    </source>
</evidence>
<dbReference type="GO" id="GO:0051707">
    <property type="term" value="P:response to other organism"/>
    <property type="evidence" value="ECO:0007669"/>
    <property type="project" value="UniProtKB-ARBA"/>
</dbReference>
<dbReference type="InterPro" id="IPR027417">
    <property type="entry name" value="P-loop_NTPase"/>
</dbReference>
<dbReference type="InterPro" id="IPR002182">
    <property type="entry name" value="NB-ARC"/>
</dbReference>
<dbReference type="PANTHER" id="PTHR11017">
    <property type="entry name" value="LEUCINE-RICH REPEAT-CONTAINING PROTEIN"/>
    <property type="match status" value="1"/>
</dbReference>
<proteinExistence type="predicted"/>
<organism evidence="7 8">
    <name type="scientific">Linum tenue</name>
    <dbReference type="NCBI Taxonomy" id="586396"/>
    <lineage>
        <taxon>Eukaryota</taxon>
        <taxon>Viridiplantae</taxon>
        <taxon>Streptophyta</taxon>
        <taxon>Embryophyta</taxon>
        <taxon>Tracheophyta</taxon>
        <taxon>Spermatophyta</taxon>
        <taxon>Magnoliopsida</taxon>
        <taxon>eudicotyledons</taxon>
        <taxon>Gunneridae</taxon>
        <taxon>Pentapetalae</taxon>
        <taxon>rosids</taxon>
        <taxon>fabids</taxon>
        <taxon>Malpighiales</taxon>
        <taxon>Linaceae</taxon>
        <taxon>Linum</taxon>
    </lineage>
</organism>